<dbReference type="GO" id="GO:0009103">
    <property type="term" value="P:lipopolysaccharide biosynthetic process"/>
    <property type="evidence" value="ECO:0007669"/>
    <property type="project" value="UniProtKB-ARBA"/>
</dbReference>
<dbReference type="GO" id="GO:0016763">
    <property type="term" value="F:pentosyltransferase activity"/>
    <property type="evidence" value="ECO:0007669"/>
    <property type="project" value="TreeGrafter"/>
</dbReference>
<feature type="transmembrane region" description="Helical" evidence="8">
    <location>
        <begin position="243"/>
        <end position="270"/>
    </location>
</feature>
<dbReference type="EMBL" id="VBPA01000080">
    <property type="protein sequence ID" value="TMQ72051.1"/>
    <property type="molecule type" value="Genomic_DNA"/>
</dbReference>
<feature type="transmembrane region" description="Helical" evidence="8">
    <location>
        <begin position="79"/>
        <end position="99"/>
    </location>
</feature>
<feature type="transmembrane region" description="Helical" evidence="8">
    <location>
        <begin position="332"/>
        <end position="351"/>
    </location>
</feature>
<feature type="transmembrane region" description="Helical" evidence="8">
    <location>
        <begin position="158"/>
        <end position="189"/>
    </location>
</feature>
<comment type="subcellular location">
    <subcellularLocation>
        <location evidence="1">Cell membrane</location>
        <topology evidence="1">Multi-pass membrane protein</topology>
    </subcellularLocation>
</comment>
<keyword evidence="3" id="KW-0328">Glycosyltransferase</keyword>
<dbReference type="InterPro" id="IPR038731">
    <property type="entry name" value="RgtA/B/C-like"/>
</dbReference>
<evidence type="ECO:0000256" key="2">
    <source>
        <dbReference type="ARBA" id="ARBA00022475"/>
    </source>
</evidence>
<evidence type="ECO:0000259" key="9">
    <source>
        <dbReference type="Pfam" id="PF13231"/>
    </source>
</evidence>
<feature type="transmembrane region" description="Helical" evidence="8">
    <location>
        <begin position="15"/>
        <end position="32"/>
    </location>
</feature>
<dbReference type="GO" id="GO:0005886">
    <property type="term" value="C:plasma membrane"/>
    <property type="evidence" value="ECO:0007669"/>
    <property type="project" value="UniProtKB-SubCell"/>
</dbReference>
<comment type="caution">
    <text evidence="10">The sequence shown here is derived from an EMBL/GenBank/DDBJ whole genome shotgun (WGS) entry which is preliminary data.</text>
</comment>
<feature type="transmembrane region" description="Helical" evidence="8">
    <location>
        <begin position="201"/>
        <end position="223"/>
    </location>
</feature>
<evidence type="ECO:0000256" key="1">
    <source>
        <dbReference type="ARBA" id="ARBA00004651"/>
    </source>
</evidence>
<evidence type="ECO:0000313" key="10">
    <source>
        <dbReference type="EMBL" id="TMQ72051.1"/>
    </source>
</evidence>
<feature type="domain" description="Glycosyltransferase RgtA/B/C/D-like" evidence="9">
    <location>
        <begin position="57"/>
        <end position="217"/>
    </location>
</feature>
<sequence length="513" mass="55783">MSANAIPAPAPRHRGLWLGLALGALGLHLLALTRYGWFRDELYYVACARRLAWGYVDQPPLSIALLALIRAIFGESLVVLRLAAALGNAAIVYFTARLAREMGGGRFAQGLAGLAALLTPVFLAVGHFYSMNVFDVLFWTLAALATIAALREGGVGRWAWLGVILGLGLLNKISIIWLGLGWAVGLILTSHRRHLRTPGPYVAAAIALICFAPHVLWQIAHHWPTLEFMRNATTHKMRAVSPWAFLVGQFTVMGPGNVLVDVPGLVFGLFAPRARPWRIFAISFLAVAALLISAGTSRASYLSVAYPPLFALGAVAWEGWTRRVPTLARAALVVLVTLIALPSIPLALPILPVETLLRYQAALGLAPSTEERKRVGPLPQHDADMFGWNELVAEVAKAAARLTPEERARAVIFGQNYGEAGAIEVLGRGLGLPRVISAHNNYWLWGPGPWDGRVMIIIGGDRRDNAAFFDHVDVVGRWDHPLAMPYERGLDISIARGFKGSIADAWAELKNYD</sequence>
<evidence type="ECO:0000256" key="6">
    <source>
        <dbReference type="ARBA" id="ARBA00022989"/>
    </source>
</evidence>
<dbReference type="Proteomes" id="UP000319836">
    <property type="component" value="Unassembled WGS sequence"/>
</dbReference>
<evidence type="ECO:0000256" key="4">
    <source>
        <dbReference type="ARBA" id="ARBA00022679"/>
    </source>
</evidence>
<evidence type="ECO:0000256" key="5">
    <source>
        <dbReference type="ARBA" id="ARBA00022692"/>
    </source>
</evidence>
<protein>
    <submittedName>
        <fullName evidence="10">Glycosyltransferase family 39 protein</fullName>
    </submittedName>
</protein>
<reference evidence="10 11" key="1">
    <citation type="journal article" date="2019" name="Nat. Microbiol.">
        <title>Mediterranean grassland soil C-N compound turnover is dependent on rainfall and depth, and is mediated by genomically divergent microorganisms.</title>
        <authorList>
            <person name="Diamond S."/>
            <person name="Andeer P.F."/>
            <person name="Li Z."/>
            <person name="Crits-Christoph A."/>
            <person name="Burstein D."/>
            <person name="Anantharaman K."/>
            <person name="Lane K.R."/>
            <person name="Thomas B.C."/>
            <person name="Pan C."/>
            <person name="Northen T.R."/>
            <person name="Banfield J.F."/>
        </authorList>
    </citation>
    <scope>NUCLEOTIDE SEQUENCE [LARGE SCALE GENOMIC DNA]</scope>
    <source>
        <strain evidence="10">WS_10</strain>
    </source>
</reference>
<keyword evidence="2" id="KW-1003">Cell membrane</keyword>
<feature type="transmembrane region" description="Helical" evidence="8">
    <location>
        <begin position="111"/>
        <end position="129"/>
    </location>
</feature>
<evidence type="ECO:0000256" key="3">
    <source>
        <dbReference type="ARBA" id="ARBA00022676"/>
    </source>
</evidence>
<feature type="transmembrane region" description="Helical" evidence="8">
    <location>
        <begin position="277"/>
        <end position="295"/>
    </location>
</feature>
<gene>
    <name evidence="10" type="ORF">E6K80_03775</name>
</gene>
<dbReference type="AlphaFoldDB" id="A0A538U824"/>
<name>A0A538U824_UNCEI</name>
<dbReference type="PANTHER" id="PTHR33908:SF11">
    <property type="entry name" value="MEMBRANE PROTEIN"/>
    <property type="match status" value="1"/>
</dbReference>
<evidence type="ECO:0000256" key="8">
    <source>
        <dbReference type="SAM" id="Phobius"/>
    </source>
</evidence>
<keyword evidence="6 8" id="KW-1133">Transmembrane helix</keyword>
<keyword evidence="7 8" id="KW-0472">Membrane</keyword>
<feature type="transmembrane region" description="Helical" evidence="8">
    <location>
        <begin position="52"/>
        <end position="73"/>
    </location>
</feature>
<dbReference type="Pfam" id="PF13231">
    <property type="entry name" value="PMT_2"/>
    <property type="match status" value="1"/>
</dbReference>
<keyword evidence="4 10" id="KW-0808">Transferase</keyword>
<keyword evidence="5 8" id="KW-0812">Transmembrane</keyword>
<evidence type="ECO:0000313" key="11">
    <source>
        <dbReference type="Proteomes" id="UP000319836"/>
    </source>
</evidence>
<proteinExistence type="predicted"/>
<accession>A0A538U824</accession>
<dbReference type="PANTHER" id="PTHR33908">
    <property type="entry name" value="MANNOSYLTRANSFERASE YKCB-RELATED"/>
    <property type="match status" value="1"/>
</dbReference>
<evidence type="ECO:0000256" key="7">
    <source>
        <dbReference type="ARBA" id="ARBA00023136"/>
    </source>
</evidence>
<dbReference type="InterPro" id="IPR050297">
    <property type="entry name" value="LipidA_mod_glycosyltrf_83"/>
</dbReference>
<organism evidence="10 11">
    <name type="scientific">Eiseniibacteriota bacterium</name>
    <dbReference type="NCBI Taxonomy" id="2212470"/>
    <lineage>
        <taxon>Bacteria</taxon>
        <taxon>Candidatus Eiseniibacteriota</taxon>
    </lineage>
</organism>